<comment type="caution">
    <text evidence="1">The sequence shown here is derived from an EMBL/GenBank/DDBJ whole genome shotgun (WGS) entry which is preliminary data.</text>
</comment>
<feature type="non-terminal residue" evidence="1">
    <location>
        <position position="116"/>
    </location>
</feature>
<keyword evidence="2" id="KW-1185">Reference proteome</keyword>
<dbReference type="AlphaFoldDB" id="A0A9N9JBX1"/>
<proteinExistence type="predicted"/>
<feature type="non-terminal residue" evidence="1">
    <location>
        <position position="1"/>
    </location>
</feature>
<accession>A0A9N9JBX1</accession>
<dbReference type="OrthoDB" id="2438948at2759"/>
<gene>
    <name evidence="1" type="ORF">ALEPTO_LOCUS14190</name>
</gene>
<name>A0A9N9JBX1_9GLOM</name>
<evidence type="ECO:0000313" key="2">
    <source>
        <dbReference type="Proteomes" id="UP000789508"/>
    </source>
</evidence>
<dbReference type="EMBL" id="CAJVPS010053054">
    <property type="protein sequence ID" value="CAG8772006.1"/>
    <property type="molecule type" value="Genomic_DNA"/>
</dbReference>
<dbReference type="Proteomes" id="UP000789508">
    <property type="component" value="Unassembled WGS sequence"/>
</dbReference>
<protein>
    <submittedName>
        <fullName evidence="1">3293_t:CDS:1</fullName>
    </submittedName>
</protein>
<organism evidence="1 2">
    <name type="scientific">Ambispora leptoticha</name>
    <dbReference type="NCBI Taxonomy" id="144679"/>
    <lineage>
        <taxon>Eukaryota</taxon>
        <taxon>Fungi</taxon>
        <taxon>Fungi incertae sedis</taxon>
        <taxon>Mucoromycota</taxon>
        <taxon>Glomeromycotina</taxon>
        <taxon>Glomeromycetes</taxon>
        <taxon>Archaeosporales</taxon>
        <taxon>Ambisporaceae</taxon>
        <taxon>Ambispora</taxon>
    </lineage>
</organism>
<reference evidence="1" key="1">
    <citation type="submission" date="2021-06" db="EMBL/GenBank/DDBJ databases">
        <authorList>
            <person name="Kallberg Y."/>
            <person name="Tangrot J."/>
            <person name="Rosling A."/>
        </authorList>
    </citation>
    <scope>NUCLEOTIDE SEQUENCE</scope>
    <source>
        <strain evidence="1">FL130A</strain>
    </source>
</reference>
<evidence type="ECO:0000313" key="1">
    <source>
        <dbReference type="EMBL" id="CAG8772006.1"/>
    </source>
</evidence>
<sequence>EYVSVSEVTIQVNAIIELITTDFIGDENVQPTFGTILAQFMNEEDILPDQLPRFIHEFAVKTVENLQLQFPDQEIMTAFQIFDPKQLPTDRCLLVTYGNYEITKIGEFYGRSKIIE</sequence>